<dbReference type="Proteomes" id="UP000199233">
    <property type="component" value="Unassembled WGS sequence"/>
</dbReference>
<evidence type="ECO:0000313" key="2">
    <source>
        <dbReference type="Proteomes" id="UP000199233"/>
    </source>
</evidence>
<protein>
    <recommendedName>
        <fullName evidence="3">Type II secretion system protein B</fullName>
    </recommendedName>
</protein>
<organism evidence="1 2">
    <name type="scientific">Solimonas aquatica</name>
    <dbReference type="NCBI Taxonomy" id="489703"/>
    <lineage>
        <taxon>Bacteria</taxon>
        <taxon>Pseudomonadati</taxon>
        <taxon>Pseudomonadota</taxon>
        <taxon>Gammaproteobacteria</taxon>
        <taxon>Nevskiales</taxon>
        <taxon>Nevskiaceae</taxon>
        <taxon>Solimonas</taxon>
    </lineage>
</organism>
<accession>A0A1H9DMH8</accession>
<evidence type="ECO:0000313" key="1">
    <source>
        <dbReference type="EMBL" id="SEQ14694.1"/>
    </source>
</evidence>
<name>A0A1H9DMH8_9GAMM</name>
<keyword evidence="2" id="KW-1185">Reference proteome</keyword>
<gene>
    <name evidence="1" type="ORF">SAMN04488038_10496</name>
</gene>
<evidence type="ECO:0008006" key="3">
    <source>
        <dbReference type="Google" id="ProtNLM"/>
    </source>
</evidence>
<dbReference type="RefSeq" id="WP_177188873.1">
    <property type="nucleotide sequence ID" value="NZ_FOFS01000004.1"/>
</dbReference>
<proteinExistence type="predicted"/>
<dbReference type="EMBL" id="FOFS01000004">
    <property type="protein sequence ID" value="SEQ14694.1"/>
    <property type="molecule type" value="Genomic_DNA"/>
</dbReference>
<sequence length="259" mass="27390">MPAYASNHSGESLSLLKRWSLPLLALGGIALLLTLAGAPAPSSPPRETEMAAIHAARVRQDMAASVTTTAPAATQSGPKQMEVVEMDGSLDEDSGDDDPYAFHDALQTPDPGEGIRPSNEVITTAAEDEAPALPSDELDAPQRDYSASPLAQQRRQARLSAIAAAAGAAATQRCEAAPDAAQPLDSRSLPEALRSSFKTPRFDVLAYDRDARRRFAIVDGVRINEGSALDAQTTLLGITTDGTLLEHRGCLILIAARRR</sequence>
<reference evidence="1 2" key="1">
    <citation type="submission" date="2016-10" db="EMBL/GenBank/DDBJ databases">
        <authorList>
            <person name="de Groot N.N."/>
        </authorList>
    </citation>
    <scope>NUCLEOTIDE SEQUENCE [LARGE SCALE GENOMIC DNA]</scope>
    <source>
        <strain evidence="1 2">DSM 25927</strain>
    </source>
</reference>
<dbReference type="STRING" id="489703.SAMN04488038_10496"/>
<dbReference type="AlphaFoldDB" id="A0A1H9DMH8"/>